<accession>A0A2P2QXP6</accession>
<sequence>MKNMIGLTSSEICGSALNLKYLWRSPKLTPEKPRIVAGI</sequence>
<name>A0A2P2QXP6_RHIMU</name>
<protein>
    <submittedName>
        <fullName evidence="1">Uncharacterized protein</fullName>
    </submittedName>
</protein>
<dbReference type="AlphaFoldDB" id="A0A2P2QXP6"/>
<proteinExistence type="predicted"/>
<organism evidence="1">
    <name type="scientific">Rhizophora mucronata</name>
    <name type="common">Asiatic mangrove</name>
    <dbReference type="NCBI Taxonomy" id="61149"/>
    <lineage>
        <taxon>Eukaryota</taxon>
        <taxon>Viridiplantae</taxon>
        <taxon>Streptophyta</taxon>
        <taxon>Embryophyta</taxon>
        <taxon>Tracheophyta</taxon>
        <taxon>Spermatophyta</taxon>
        <taxon>Magnoliopsida</taxon>
        <taxon>eudicotyledons</taxon>
        <taxon>Gunneridae</taxon>
        <taxon>Pentapetalae</taxon>
        <taxon>rosids</taxon>
        <taxon>fabids</taxon>
        <taxon>Malpighiales</taxon>
        <taxon>Rhizophoraceae</taxon>
        <taxon>Rhizophora</taxon>
    </lineage>
</organism>
<dbReference type="EMBL" id="GGEC01091170">
    <property type="protein sequence ID" value="MBX71654.1"/>
    <property type="molecule type" value="Transcribed_RNA"/>
</dbReference>
<reference evidence="1" key="1">
    <citation type="submission" date="2018-02" db="EMBL/GenBank/DDBJ databases">
        <title>Rhizophora mucronata_Transcriptome.</title>
        <authorList>
            <person name="Meera S.P."/>
            <person name="Sreeshan A."/>
            <person name="Augustine A."/>
        </authorList>
    </citation>
    <scope>NUCLEOTIDE SEQUENCE</scope>
    <source>
        <tissue evidence="1">Leaf</tissue>
    </source>
</reference>
<evidence type="ECO:0000313" key="1">
    <source>
        <dbReference type="EMBL" id="MBX71654.1"/>
    </source>
</evidence>